<organism evidence="1 2">
    <name type="scientific">Actinophytocola xinjiangensis</name>
    <dbReference type="NCBI Taxonomy" id="485602"/>
    <lineage>
        <taxon>Bacteria</taxon>
        <taxon>Bacillati</taxon>
        <taxon>Actinomycetota</taxon>
        <taxon>Actinomycetes</taxon>
        <taxon>Pseudonocardiales</taxon>
        <taxon>Pseudonocardiaceae</taxon>
    </lineage>
</organism>
<name>A0A7Z0WQK9_9PSEU</name>
<reference evidence="1 2" key="1">
    <citation type="submission" date="2016-12" db="EMBL/GenBank/DDBJ databases">
        <title>The draft genome sequence of Actinophytocola xinjiangensis.</title>
        <authorList>
            <person name="Wang W."/>
            <person name="Yuan L."/>
        </authorList>
    </citation>
    <scope>NUCLEOTIDE SEQUENCE [LARGE SCALE GENOMIC DNA]</scope>
    <source>
        <strain evidence="1 2">CGMCC 4.4663</strain>
    </source>
</reference>
<evidence type="ECO:0000313" key="1">
    <source>
        <dbReference type="EMBL" id="OLF13123.1"/>
    </source>
</evidence>
<dbReference type="RefSeq" id="WP_075132032.1">
    <property type="nucleotide sequence ID" value="NZ_MSIF01000002.1"/>
</dbReference>
<keyword evidence="2" id="KW-1185">Reference proteome</keyword>
<proteinExistence type="predicted"/>
<protein>
    <submittedName>
        <fullName evidence="1">Uncharacterized protein</fullName>
    </submittedName>
</protein>
<dbReference type="OrthoDB" id="9817794at2"/>
<dbReference type="Proteomes" id="UP000185696">
    <property type="component" value="Unassembled WGS sequence"/>
</dbReference>
<sequence length="474" mass="53161">MLDPLSTRDPDELVRSCQPVAAKVASRIARWSAPEETVREALDAGLAVLDDVRDEDLATVAAWRPPAAERANSVYLDSTTVVTVERLLAGERTWLTPLTLWDLSAVAERVVTADRVYYTGDHLAPAAALNERLGETVFVPVTPLSLSDTGTPANLYARNLKRYDNLWTPAPEGSYRADAVHRVTETWSLLTGRDLTPEHALVPREARRWHSDRPQVLTDPYCDDLPLAAGTDSQPVLGDITYRAYASQTFANLLGVPYAPATARMPFRYYFCERSWELDDRLRTGEAATEAYRQLAGETHLVLPVFLAVALARASSPTEIWTHLADLRRAAKGFRRHRTELDEALSLGQVSPTSRRLLSAVQSEALRLTDLLGFGYELVTQVVGRLTRATPPQLPDDVATLQGIVRSTLPADVRQRLWWWFFKPELRFLTHLHTQSRQMTNALPRIGRLWGLPPTQATRFHTRFDQLAELRMVG</sequence>
<accession>A0A7Z0WQK9</accession>
<gene>
    <name evidence="1" type="ORF">BLA60_07805</name>
</gene>
<evidence type="ECO:0000313" key="2">
    <source>
        <dbReference type="Proteomes" id="UP000185696"/>
    </source>
</evidence>
<dbReference type="EMBL" id="MSIF01000002">
    <property type="protein sequence ID" value="OLF13123.1"/>
    <property type="molecule type" value="Genomic_DNA"/>
</dbReference>
<dbReference type="AlphaFoldDB" id="A0A7Z0WQK9"/>
<comment type="caution">
    <text evidence="1">The sequence shown here is derived from an EMBL/GenBank/DDBJ whole genome shotgun (WGS) entry which is preliminary data.</text>
</comment>